<dbReference type="InterPro" id="IPR054292">
    <property type="entry name" value="DUF7028"/>
</dbReference>
<evidence type="ECO:0000256" key="3">
    <source>
        <dbReference type="ARBA" id="ARBA00022833"/>
    </source>
</evidence>
<dbReference type="InterPro" id="IPR013083">
    <property type="entry name" value="Znf_RING/FYVE/PHD"/>
</dbReference>
<feature type="region of interest" description="Disordered" evidence="6">
    <location>
        <begin position="112"/>
        <end position="149"/>
    </location>
</feature>
<dbReference type="GO" id="GO:0006357">
    <property type="term" value="P:regulation of transcription by RNA polymerase II"/>
    <property type="evidence" value="ECO:0007669"/>
    <property type="project" value="TreeGrafter"/>
</dbReference>
<keyword evidence="3" id="KW-0862">Zinc</keyword>
<dbReference type="AlphaFoldDB" id="A0A8S2B6S3"/>
<dbReference type="InterPro" id="IPR011011">
    <property type="entry name" value="Znf_FYVE_PHD"/>
</dbReference>
<feature type="domain" description="N-acetyltransferase" evidence="8">
    <location>
        <begin position="382"/>
        <end position="539"/>
    </location>
</feature>
<dbReference type="EMBL" id="LR999458">
    <property type="protein sequence ID" value="CAE6257714.1"/>
    <property type="molecule type" value="Genomic_DNA"/>
</dbReference>
<feature type="compositionally biased region" description="Polar residues" evidence="6">
    <location>
        <begin position="112"/>
        <end position="121"/>
    </location>
</feature>
<evidence type="ECO:0000256" key="6">
    <source>
        <dbReference type="SAM" id="MobiDB-lite"/>
    </source>
</evidence>
<name>A0A8S2B6S3_ARAAE</name>
<dbReference type="InterPro" id="IPR016181">
    <property type="entry name" value="Acyl_CoA_acyltransferase"/>
</dbReference>
<evidence type="ECO:0000313" key="9">
    <source>
        <dbReference type="EMBL" id="CAE6257714.1"/>
    </source>
</evidence>
<evidence type="ECO:0000259" key="7">
    <source>
        <dbReference type="PROSITE" id="PS50016"/>
    </source>
</evidence>
<keyword evidence="2 4" id="KW-0863">Zinc-finger</keyword>
<dbReference type="InterPro" id="IPR042163">
    <property type="entry name" value="PHF12"/>
</dbReference>
<protein>
    <submittedName>
        <fullName evidence="9">Uncharacterized protein</fullName>
    </submittedName>
</protein>
<dbReference type="PROSITE" id="PS50016">
    <property type="entry name" value="ZF_PHD_2"/>
    <property type="match status" value="1"/>
</dbReference>
<dbReference type="SUPFAM" id="SSF57903">
    <property type="entry name" value="FYVE/PHD zinc finger"/>
    <property type="match status" value="2"/>
</dbReference>
<dbReference type="PANTHER" id="PTHR46309">
    <property type="entry name" value="PHD FINGER PROTEIN 12"/>
    <property type="match status" value="1"/>
</dbReference>
<dbReference type="Gene3D" id="3.40.630.30">
    <property type="match status" value="1"/>
</dbReference>
<evidence type="ECO:0000256" key="4">
    <source>
        <dbReference type="PROSITE-ProRule" id="PRU00146"/>
    </source>
</evidence>
<dbReference type="Gene3D" id="3.30.40.10">
    <property type="entry name" value="Zinc/RING finger domain, C3HC4 (zinc finger)"/>
    <property type="match status" value="2"/>
</dbReference>
<dbReference type="CDD" id="cd04301">
    <property type="entry name" value="NAT_SF"/>
    <property type="match status" value="1"/>
</dbReference>
<sequence>METCNIVQMEAELSPGAIEQWISTVKNGKMIEKGKRRSDLAIKVKRHLSALGWVISYFNKGNKREMRYKSPKGRWFYSLAKACMSCVDQDSQQQQQQIVPKYDLSCSPRNLSSESSFDVSNQKQKKSKKRSRVEDLDINSTAPEKESHSSDFIKIVPNFDVLKQQQKKLMNRVEDCDTAAFNGDQEKIRIVLNVDVIHEQQKKRRKTAGEEIRRPKIEKSLKKVLQVMEKKQQKNKQEKESLRFCRKDCSPDMNCDVCCVCHWGGDLLLCDGCPSAFHHTCLGLSSLPEEDHWFCPCCCCDICGSMDSPANSKLMACEQCQRRFHLKCLKEEPCNVSSRGWFCSSQCNRVSSALQNLIGCKIAVGDNGDLVWTLMRAPNEGEHYDDEQISKLESAVEILHQGFEPTKDVFSGRDLVEELIFRKDRTGVGRGFYTVLIERKNEPITVAAVRVDKDVVEIPLVATLSNYRRSGMCRVLMDELEKQMSQMGVCRLVLPAAKEVVTTWTQRFGFSVMESSERLELVKHGMLDFVGTVMCHKFLVKERAENDSAEESSLTNNTLLVFSHVIRLILHIWEKMCSNTLDVHL</sequence>
<dbReference type="GO" id="GO:0005634">
    <property type="term" value="C:nucleus"/>
    <property type="evidence" value="ECO:0007669"/>
    <property type="project" value="TreeGrafter"/>
</dbReference>
<dbReference type="InterPro" id="IPR000182">
    <property type="entry name" value="GNAT_dom"/>
</dbReference>
<gene>
    <name evidence="9" type="ORF">AARE701A_LOCUS22297</name>
</gene>
<keyword evidence="5" id="KW-0175">Coiled coil</keyword>
<keyword evidence="10" id="KW-1185">Reference proteome</keyword>
<dbReference type="InterPro" id="IPR056511">
    <property type="entry name" value="IDM1_C"/>
</dbReference>
<dbReference type="Pfam" id="PF22970">
    <property type="entry name" value="DUF7028"/>
    <property type="match status" value="1"/>
</dbReference>
<dbReference type="Pfam" id="PF23209">
    <property type="entry name" value="IDM1_C"/>
    <property type="match status" value="1"/>
</dbReference>
<feature type="coiled-coil region" evidence="5">
    <location>
        <begin position="221"/>
        <end position="248"/>
    </location>
</feature>
<dbReference type="PROSITE" id="PS51186">
    <property type="entry name" value="GNAT"/>
    <property type="match status" value="1"/>
</dbReference>
<dbReference type="SMART" id="SM00249">
    <property type="entry name" value="PHD"/>
    <property type="match status" value="2"/>
</dbReference>
<dbReference type="InterPro" id="IPR019787">
    <property type="entry name" value="Znf_PHD-finger"/>
</dbReference>
<accession>A0A8S2B6S3</accession>
<dbReference type="Pfam" id="PF00628">
    <property type="entry name" value="PHD"/>
    <property type="match status" value="1"/>
</dbReference>
<dbReference type="GO" id="GO:0016747">
    <property type="term" value="F:acyltransferase activity, transferring groups other than amino-acyl groups"/>
    <property type="evidence" value="ECO:0007669"/>
    <property type="project" value="InterPro"/>
</dbReference>
<evidence type="ECO:0000259" key="8">
    <source>
        <dbReference type="PROSITE" id="PS51186"/>
    </source>
</evidence>
<dbReference type="Proteomes" id="UP000682877">
    <property type="component" value="Chromosome 8"/>
</dbReference>
<proteinExistence type="predicted"/>
<dbReference type="PANTHER" id="PTHR46309:SF17">
    <property type="entry name" value="ACYL-COA N-ACYLTRANSFERASE WITH RING_FYVE_PHD-TYPE ZINC FINGER DOMAIN-CONTAINING PROTEIN"/>
    <property type="match status" value="1"/>
</dbReference>
<evidence type="ECO:0000256" key="2">
    <source>
        <dbReference type="ARBA" id="ARBA00022771"/>
    </source>
</evidence>
<evidence type="ECO:0000313" key="10">
    <source>
        <dbReference type="Proteomes" id="UP000682877"/>
    </source>
</evidence>
<feature type="domain" description="PHD-type" evidence="7">
    <location>
        <begin position="255"/>
        <end position="301"/>
    </location>
</feature>
<dbReference type="GO" id="GO:0003714">
    <property type="term" value="F:transcription corepressor activity"/>
    <property type="evidence" value="ECO:0007669"/>
    <property type="project" value="InterPro"/>
</dbReference>
<organism evidence="9 10">
    <name type="scientific">Arabidopsis arenosa</name>
    <name type="common">Sand rock-cress</name>
    <name type="synonym">Cardaminopsis arenosa</name>
    <dbReference type="NCBI Taxonomy" id="38785"/>
    <lineage>
        <taxon>Eukaryota</taxon>
        <taxon>Viridiplantae</taxon>
        <taxon>Streptophyta</taxon>
        <taxon>Embryophyta</taxon>
        <taxon>Tracheophyta</taxon>
        <taxon>Spermatophyta</taxon>
        <taxon>Magnoliopsida</taxon>
        <taxon>eudicotyledons</taxon>
        <taxon>Gunneridae</taxon>
        <taxon>Pentapetalae</taxon>
        <taxon>rosids</taxon>
        <taxon>malvids</taxon>
        <taxon>Brassicales</taxon>
        <taxon>Brassicaceae</taxon>
        <taxon>Camelineae</taxon>
        <taxon>Arabidopsis</taxon>
    </lineage>
</organism>
<dbReference type="SUPFAM" id="SSF55729">
    <property type="entry name" value="Acyl-CoA N-acyltransferases (Nat)"/>
    <property type="match status" value="1"/>
</dbReference>
<dbReference type="GO" id="GO:0008270">
    <property type="term" value="F:zinc ion binding"/>
    <property type="evidence" value="ECO:0007669"/>
    <property type="project" value="UniProtKB-KW"/>
</dbReference>
<keyword evidence="1" id="KW-0479">Metal-binding</keyword>
<dbReference type="InterPro" id="IPR001965">
    <property type="entry name" value="Znf_PHD"/>
</dbReference>
<reference evidence="9" key="1">
    <citation type="submission" date="2021-01" db="EMBL/GenBank/DDBJ databases">
        <authorList>
            <person name="Bezrukov I."/>
        </authorList>
    </citation>
    <scope>NUCLEOTIDE SEQUENCE</scope>
</reference>
<evidence type="ECO:0000256" key="1">
    <source>
        <dbReference type="ARBA" id="ARBA00022723"/>
    </source>
</evidence>
<evidence type="ECO:0000256" key="5">
    <source>
        <dbReference type="SAM" id="Coils"/>
    </source>
</evidence>